<name>A0A9W6ZXP6_9STRA</name>
<comment type="caution">
    <text evidence="1">The sequence shown here is derived from an EMBL/GenBank/DDBJ whole genome shotgun (WGS) entry which is preliminary data.</text>
</comment>
<protein>
    <submittedName>
        <fullName evidence="1">Uncharacterized protein</fullName>
    </submittedName>
</protein>
<dbReference type="EMBL" id="BRXZ01002261">
    <property type="protein sequence ID" value="GMH58359.1"/>
    <property type="molecule type" value="Genomic_DNA"/>
</dbReference>
<sequence length="146" mass="15835">MSSPPLHFEGKKFNLNPILARMNHFLLIILASSASAFSPHPAFTARSGGLISSTERFVDSSKLLEDVSNPTSVSDLWGYDGTMSETYASHFVIGNWLKSHKCGEGLKEDCPNELLNPGSVPAEVDVMAFLGVKRAEPVKAPDMKQA</sequence>
<dbReference type="OrthoDB" id="193118at2759"/>
<organism evidence="1 2">
    <name type="scientific">Triparma retinervis</name>
    <dbReference type="NCBI Taxonomy" id="2557542"/>
    <lineage>
        <taxon>Eukaryota</taxon>
        <taxon>Sar</taxon>
        <taxon>Stramenopiles</taxon>
        <taxon>Ochrophyta</taxon>
        <taxon>Bolidophyceae</taxon>
        <taxon>Parmales</taxon>
        <taxon>Triparmaceae</taxon>
        <taxon>Triparma</taxon>
    </lineage>
</organism>
<keyword evidence="2" id="KW-1185">Reference proteome</keyword>
<dbReference type="AlphaFoldDB" id="A0A9W6ZXP6"/>
<reference evidence="1" key="1">
    <citation type="submission" date="2022-07" db="EMBL/GenBank/DDBJ databases">
        <title>Genome analysis of Parmales, a sister group of diatoms, reveals the evolutionary specialization of diatoms from phago-mixotrophs to photoautotrophs.</title>
        <authorList>
            <person name="Ban H."/>
            <person name="Sato S."/>
            <person name="Yoshikawa S."/>
            <person name="Kazumasa Y."/>
            <person name="Nakamura Y."/>
            <person name="Ichinomiya M."/>
            <person name="Saitoh K."/>
            <person name="Sato N."/>
            <person name="Blanc-Mathieu R."/>
            <person name="Endo H."/>
            <person name="Kuwata A."/>
            <person name="Ogata H."/>
        </authorList>
    </citation>
    <scope>NUCLEOTIDE SEQUENCE</scope>
</reference>
<evidence type="ECO:0000313" key="2">
    <source>
        <dbReference type="Proteomes" id="UP001165082"/>
    </source>
</evidence>
<accession>A0A9W6ZXP6</accession>
<dbReference type="Proteomes" id="UP001165082">
    <property type="component" value="Unassembled WGS sequence"/>
</dbReference>
<evidence type="ECO:0000313" key="1">
    <source>
        <dbReference type="EMBL" id="GMH58359.1"/>
    </source>
</evidence>
<proteinExistence type="predicted"/>
<gene>
    <name evidence="1" type="ORF">TrRE_jg5423</name>
</gene>